<reference evidence="12" key="1">
    <citation type="submission" date="2016-10" db="EMBL/GenBank/DDBJ databases">
        <authorList>
            <person name="Varghese N."/>
            <person name="Submissions S."/>
        </authorList>
    </citation>
    <scope>NUCLEOTIDE SEQUENCE [LARGE SCALE GENOMIC DNA]</scope>
    <source>
        <strain evidence="12">DSM 8344</strain>
    </source>
</reference>
<protein>
    <recommendedName>
        <fullName evidence="2 7">Aminomethyltransferase</fullName>
        <ecNumber evidence="2 7">2.1.2.10</ecNumber>
    </recommendedName>
    <alternativeName>
        <fullName evidence="5 7">Glycine cleavage system T protein</fullName>
    </alternativeName>
</protein>
<dbReference type="Pfam" id="PF08669">
    <property type="entry name" value="GCV_T_C"/>
    <property type="match status" value="1"/>
</dbReference>
<dbReference type="GO" id="GO:0004047">
    <property type="term" value="F:aminomethyltransferase activity"/>
    <property type="evidence" value="ECO:0007669"/>
    <property type="project" value="UniProtKB-UniRule"/>
</dbReference>
<dbReference type="InterPro" id="IPR006222">
    <property type="entry name" value="GCVT_N"/>
</dbReference>
<dbReference type="NCBIfam" id="NF001567">
    <property type="entry name" value="PRK00389.1"/>
    <property type="match status" value="1"/>
</dbReference>
<dbReference type="Gene3D" id="2.40.30.110">
    <property type="entry name" value="Aminomethyltransferase beta-barrel domains"/>
    <property type="match status" value="1"/>
</dbReference>
<dbReference type="SUPFAM" id="SSF103025">
    <property type="entry name" value="Folate-binding domain"/>
    <property type="match status" value="1"/>
</dbReference>
<dbReference type="STRING" id="1121419.SAMN05443529_101160"/>
<sequence>MNELKRTPLYEEHLAHKAKLIDFGGWEMPVQYVGVIDEHHAVRTKAGLFDVSHMGEIEVRGQDALEFIQMLITNDVSKLEDGRILYSPMCYPSGGIVDDLLVYRYNSQHFLIVVNASNTDKDYAWILKQADSFNVNLENVSDQYAQLALQGPLAETVLQRITELNLSQIKYYSFTHGNIDGISCLVSRTGYTGEDGFEIYVTPEHSRQLWRKILEVGALEGVQPIGLGARDTLRFEARLPLYGNELGAEISPLEAGLGIFVKLDKVNFIGKEVILAQKEQGVPRKLVGLEMIDRGIARSHYPLQKDGQEIGFVTSGSFSPTLNKNIALGLIKADLAIQGQILDVMIRGKAVKARIVPSLFYKRENQTKPKESGVVSDKVLSSIA</sequence>
<dbReference type="PANTHER" id="PTHR43757:SF2">
    <property type="entry name" value="AMINOMETHYLTRANSFERASE, MITOCHONDRIAL"/>
    <property type="match status" value="1"/>
</dbReference>
<evidence type="ECO:0000256" key="4">
    <source>
        <dbReference type="ARBA" id="ARBA00022679"/>
    </source>
</evidence>
<dbReference type="InterPro" id="IPR029043">
    <property type="entry name" value="GcvT/YgfZ_C"/>
</dbReference>
<comment type="similarity">
    <text evidence="1 7">Belongs to the GcvT family.</text>
</comment>
<dbReference type="AlphaFoldDB" id="A0A1G7RQN3"/>
<dbReference type="Pfam" id="PF01571">
    <property type="entry name" value="GCV_T"/>
    <property type="match status" value="1"/>
</dbReference>
<evidence type="ECO:0000259" key="9">
    <source>
        <dbReference type="Pfam" id="PF01571"/>
    </source>
</evidence>
<keyword evidence="12" id="KW-1185">Reference proteome</keyword>
<accession>A0A1G7RQN3</accession>
<dbReference type="HAMAP" id="MF_00259">
    <property type="entry name" value="GcvT"/>
    <property type="match status" value="1"/>
</dbReference>
<dbReference type="RefSeq" id="WP_092328679.1">
    <property type="nucleotide sequence ID" value="NZ_FNCP01000001.1"/>
</dbReference>
<dbReference type="Proteomes" id="UP000198656">
    <property type="component" value="Unassembled WGS sequence"/>
</dbReference>
<dbReference type="Gene3D" id="4.10.1250.10">
    <property type="entry name" value="Aminomethyltransferase fragment"/>
    <property type="match status" value="1"/>
</dbReference>
<dbReference type="EC" id="2.1.2.10" evidence="2 7"/>
<dbReference type="NCBIfam" id="TIGR00528">
    <property type="entry name" value="gcvT"/>
    <property type="match status" value="1"/>
</dbReference>
<evidence type="ECO:0000259" key="10">
    <source>
        <dbReference type="Pfam" id="PF08669"/>
    </source>
</evidence>
<dbReference type="InterPro" id="IPR022903">
    <property type="entry name" value="GcvT_bac"/>
</dbReference>
<dbReference type="FunFam" id="3.30.70.1400:FF:000001">
    <property type="entry name" value="Aminomethyltransferase"/>
    <property type="match status" value="1"/>
</dbReference>
<dbReference type="GO" id="GO:0008483">
    <property type="term" value="F:transaminase activity"/>
    <property type="evidence" value="ECO:0007669"/>
    <property type="project" value="UniProtKB-KW"/>
</dbReference>
<keyword evidence="4 7" id="KW-0808">Transferase</keyword>
<dbReference type="PIRSF" id="PIRSF006487">
    <property type="entry name" value="GcvT"/>
    <property type="match status" value="1"/>
</dbReference>
<dbReference type="Gene3D" id="3.30.1360.120">
    <property type="entry name" value="Probable tRNA modification gtpase trme, domain 1"/>
    <property type="match status" value="1"/>
</dbReference>
<dbReference type="Gene3D" id="3.30.70.1400">
    <property type="entry name" value="Aminomethyltransferase beta-barrel domains"/>
    <property type="match status" value="1"/>
</dbReference>
<gene>
    <name evidence="7" type="primary">gcvT</name>
    <name evidence="11" type="ORF">SAMN05443529_101160</name>
</gene>
<evidence type="ECO:0000256" key="7">
    <source>
        <dbReference type="HAMAP-Rule" id="MF_00259"/>
    </source>
</evidence>
<dbReference type="FunFam" id="2.40.30.110:FF:000003">
    <property type="entry name" value="Aminomethyltransferase"/>
    <property type="match status" value="1"/>
</dbReference>
<dbReference type="GO" id="GO:0005960">
    <property type="term" value="C:glycine cleavage complex"/>
    <property type="evidence" value="ECO:0007669"/>
    <property type="project" value="InterPro"/>
</dbReference>
<dbReference type="OrthoDB" id="9774591at2"/>
<dbReference type="InterPro" id="IPR006223">
    <property type="entry name" value="GcvT"/>
</dbReference>
<comment type="subunit">
    <text evidence="7">The glycine cleavage system is composed of four proteins: P, T, L and H.</text>
</comment>
<dbReference type="SUPFAM" id="SSF101790">
    <property type="entry name" value="Aminomethyltransferase beta-barrel domain"/>
    <property type="match status" value="1"/>
</dbReference>
<dbReference type="InterPro" id="IPR028896">
    <property type="entry name" value="GcvT/YgfZ/DmdA"/>
</dbReference>
<dbReference type="GO" id="GO:0019464">
    <property type="term" value="P:glycine decarboxylation via glycine cleavage system"/>
    <property type="evidence" value="ECO:0007669"/>
    <property type="project" value="UniProtKB-UniRule"/>
</dbReference>
<evidence type="ECO:0000256" key="2">
    <source>
        <dbReference type="ARBA" id="ARBA00012616"/>
    </source>
</evidence>
<evidence type="ECO:0000313" key="11">
    <source>
        <dbReference type="EMBL" id="SDG13072.1"/>
    </source>
</evidence>
<comment type="catalytic activity">
    <reaction evidence="6 7">
        <text>N(6)-[(R)-S(8)-aminomethyldihydrolipoyl]-L-lysyl-[protein] + (6S)-5,6,7,8-tetrahydrofolate = N(6)-[(R)-dihydrolipoyl]-L-lysyl-[protein] + (6R)-5,10-methylene-5,6,7,8-tetrahydrofolate + NH4(+)</text>
        <dbReference type="Rhea" id="RHEA:16945"/>
        <dbReference type="Rhea" id="RHEA-COMP:10475"/>
        <dbReference type="Rhea" id="RHEA-COMP:10492"/>
        <dbReference type="ChEBI" id="CHEBI:15636"/>
        <dbReference type="ChEBI" id="CHEBI:28938"/>
        <dbReference type="ChEBI" id="CHEBI:57453"/>
        <dbReference type="ChEBI" id="CHEBI:83100"/>
        <dbReference type="ChEBI" id="CHEBI:83143"/>
        <dbReference type="EC" id="2.1.2.10"/>
    </reaction>
</comment>
<evidence type="ECO:0000313" key="12">
    <source>
        <dbReference type="Proteomes" id="UP000198656"/>
    </source>
</evidence>
<feature type="domain" description="GCVT N-terminal" evidence="9">
    <location>
        <begin position="9"/>
        <end position="265"/>
    </location>
</feature>
<dbReference type="InterPro" id="IPR027266">
    <property type="entry name" value="TrmE/GcvT-like"/>
</dbReference>
<keyword evidence="3 7" id="KW-0032">Aminotransferase</keyword>
<keyword evidence="11" id="KW-0489">Methyltransferase</keyword>
<proteinExistence type="inferred from homology"/>
<dbReference type="GO" id="GO:0005829">
    <property type="term" value="C:cytosol"/>
    <property type="evidence" value="ECO:0007669"/>
    <property type="project" value="TreeGrafter"/>
</dbReference>
<dbReference type="GO" id="GO:0032259">
    <property type="term" value="P:methylation"/>
    <property type="evidence" value="ECO:0007669"/>
    <property type="project" value="UniProtKB-KW"/>
</dbReference>
<feature type="binding site" evidence="8">
    <location>
        <position position="198"/>
    </location>
    <ligand>
        <name>substrate</name>
    </ligand>
</feature>
<evidence type="ECO:0000256" key="1">
    <source>
        <dbReference type="ARBA" id="ARBA00008609"/>
    </source>
</evidence>
<name>A0A1G7RQN3_9FIRM</name>
<dbReference type="InterPro" id="IPR013977">
    <property type="entry name" value="GcvT_C"/>
</dbReference>
<evidence type="ECO:0000256" key="5">
    <source>
        <dbReference type="ARBA" id="ARBA00031395"/>
    </source>
</evidence>
<dbReference type="EMBL" id="FNCP01000001">
    <property type="protein sequence ID" value="SDG13072.1"/>
    <property type="molecule type" value="Genomic_DNA"/>
</dbReference>
<evidence type="ECO:0000256" key="6">
    <source>
        <dbReference type="ARBA" id="ARBA00047665"/>
    </source>
</evidence>
<comment type="function">
    <text evidence="7">The glycine cleavage system catalyzes the degradation of glycine.</text>
</comment>
<evidence type="ECO:0000256" key="8">
    <source>
        <dbReference type="PIRSR" id="PIRSR006487-1"/>
    </source>
</evidence>
<organism evidence="11 12">
    <name type="scientific">Desulfosporosinus hippei DSM 8344</name>
    <dbReference type="NCBI Taxonomy" id="1121419"/>
    <lineage>
        <taxon>Bacteria</taxon>
        <taxon>Bacillati</taxon>
        <taxon>Bacillota</taxon>
        <taxon>Clostridia</taxon>
        <taxon>Eubacteriales</taxon>
        <taxon>Desulfitobacteriaceae</taxon>
        <taxon>Desulfosporosinus</taxon>
    </lineage>
</organism>
<dbReference type="PANTHER" id="PTHR43757">
    <property type="entry name" value="AMINOMETHYLTRANSFERASE"/>
    <property type="match status" value="1"/>
</dbReference>
<dbReference type="GO" id="GO:0008168">
    <property type="term" value="F:methyltransferase activity"/>
    <property type="evidence" value="ECO:0007669"/>
    <property type="project" value="UniProtKB-KW"/>
</dbReference>
<evidence type="ECO:0000256" key="3">
    <source>
        <dbReference type="ARBA" id="ARBA00022576"/>
    </source>
</evidence>
<feature type="domain" description="Aminomethyltransferase C-terminal" evidence="10">
    <location>
        <begin position="284"/>
        <end position="362"/>
    </location>
</feature>